<dbReference type="CDD" id="cd05032">
    <property type="entry name" value="PTKc_InsR_like"/>
    <property type="match status" value="1"/>
</dbReference>
<dbReference type="FunFam" id="2.60.40.10:FF:000087">
    <property type="entry name" value="Tyrosine-protein kinase receptor"/>
    <property type="match status" value="1"/>
</dbReference>
<dbReference type="GO" id="GO:0004715">
    <property type="term" value="F:non-membrane spanning protein tyrosine kinase activity"/>
    <property type="evidence" value="ECO:0007669"/>
    <property type="project" value="UniProtKB-EC"/>
</dbReference>
<dbReference type="PROSITE" id="PS50001">
    <property type="entry name" value="SH2"/>
    <property type="match status" value="1"/>
</dbReference>
<evidence type="ECO:0000313" key="27">
    <source>
        <dbReference type="EMBL" id="KAG5215424.1"/>
    </source>
</evidence>
<dbReference type="InterPro" id="IPR000980">
    <property type="entry name" value="SH2"/>
</dbReference>
<feature type="region of interest" description="Disordered" evidence="22">
    <location>
        <begin position="1246"/>
        <end position="1273"/>
    </location>
</feature>
<dbReference type="SMART" id="SM00219">
    <property type="entry name" value="TyrKc"/>
    <property type="match status" value="1"/>
</dbReference>
<dbReference type="InterPro" id="IPR000719">
    <property type="entry name" value="Prot_kinase_dom"/>
</dbReference>
<dbReference type="PROSITE" id="PS00109">
    <property type="entry name" value="PROTEIN_KINASE_TYR"/>
    <property type="match status" value="1"/>
</dbReference>
<keyword evidence="10 20" id="KW-0067">ATP-binding</keyword>
<dbReference type="GO" id="GO:0005009">
    <property type="term" value="F:insulin receptor activity"/>
    <property type="evidence" value="ECO:0007669"/>
    <property type="project" value="TreeGrafter"/>
</dbReference>
<keyword evidence="14" id="KW-1015">Disulfide bond</keyword>
<keyword evidence="12 23" id="KW-0472">Membrane</keyword>
<keyword evidence="6" id="KW-0732">Signal</keyword>
<dbReference type="InterPro" id="IPR036941">
    <property type="entry name" value="Rcpt_L-dom_sf"/>
</dbReference>
<dbReference type="SMART" id="SM00060">
    <property type="entry name" value="FN3"/>
    <property type="match status" value="3"/>
</dbReference>
<comment type="catalytic activity">
    <reaction evidence="18">
        <text>L-tyrosyl-[protein] + ATP = O-phospho-L-tyrosyl-[protein] + ADP + H(+)</text>
        <dbReference type="Rhea" id="RHEA:10596"/>
        <dbReference type="Rhea" id="RHEA-COMP:10136"/>
        <dbReference type="Rhea" id="RHEA-COMP:20101"/>
        <dbReference type="ChEBI" id="CHEBI:15378"/>
        <dbReference type="ChEBI" id="CHEBI:30616"/>
        <dbReference type="ChEBI" id="CHEBI:46858"/>
        <dbReference type="ChEBI" id="CHEBI:61978"/>
        <dbReference type="ChEBI" id="CHEBI:456216"/>
        <dbReference type="EC" id="2.7.10.2"/>
    </reaction>
</comment>
<dbReference type="PROSITE" id="PS00107">
    <property type="entry name" value="PROTEIN_KINASE_ATP"/>
    <property type="match status" value="1"/>
</dbReference>
<evidence type="ECO:0000256" key="6">
    <source>
        <dbReference type="ARBA" id="ARBA00022729"/>
    </source>
</evidence>
<evidence type="ECO:0000256" key="3">
    <source>
        <dbReference type="ARBA" id="ARBA00022679"/>
    </source>
</evidence>
<evidence type="ECO:0000256" key="7">
    <source>
        <dbReference type="ARBA" id="ARBA00022737"/>
    </source>
</evidence>
<dbReference type="GO" id="GO:0005524">
    <property type="term" value="F:ATP binding"/>
    <property type="evidence" value="ECO:0007669"/>
    <property type="project" value="UniProtKB-UniRule"/>
</dbReference>
<dbReference type="InterPro" id="IPR008266">
    <property type="entry name" value="Tyr_kinase_AS"/>
</dbReference>
<dbReference type="SMART" id="SM00261">
    <property type="entry name" value="FU"/>
    <property type="match status" value="1"/>
</dbReference>
<evidence type="ECO:0000259" key="26">
    <source>
        <dbReference type="PROSITE" id="PS50853"/>
    </source>
</evidence>
<feature type="binding site" evidence="20">
    <location>
        <position position="971"/>
    </location>
    <ligand>
        <name>ATP</name>
        <dbReference type="ChEBI" id="CHEBI:30616"/>
    </ligand>
</feature>
<feature type="compositionally biased region" description="Polar residues" evidence="22">
    <location>
        <begin position="1423"/>
        <end position="1433"/>
    </location>
</feature>
<evidence type="ECO:0000256" key="22">
    <source>
        <dbReference type="SAM" id="MobiDB-lite"/>
    </source>
</evidence>
<feature type="region of interest" description="Disordered" evidence="22">
    <location>
        <begin position="1397"/>
        <end position="1529"/>
    </location>
</feature>
<evidence type="ECO:0000256" key="17">
    <source>
        <dbReference type="ARBA" id="ARBA00051243"/>
    </source>
</evidence>
<evidence type="ECO:0000256" key="8">
    <source>
        <dbReference type="ARBA" id="ARBA00022741"/>
    </source>
</evidence>
<feature type="compositionally biased region" description="Polar residues" evidence="22">
    <location>
        <begin position="1568"/>
        <end position="1584"/>
    </location>
</feature>
<dbReference type="InterPro" id="IPR001245">
    <property type="entry name" value="Ser-Thr/Tyr_kinase_cat_dom"/>
</dbReference>
<keyword evidence="8 20" id="KW-0547">Nucleotide-binding</keyword>
<keyword evidence="5 21" id="KW-0812">Transmembrane</keyword>
<dbReference type="Pfam" id="PF00757">
    <property type="entry name" value="Furin-like"/>
    <property type="match status" value="1"/>
</dbReference>
<dbReference type="SUPFAM" id="SSF52058">
    <property type="entry name" value="L domain-like"/>
    <property type="match status" value="2"/>
</dbReference>
<evidence type="ECO:0000256" key="5">
    <source>
        <dbReference type="ARBA" id="ARBA00022692"/>
    </source>
</evidence>
<dbReference type="PROSITE" id="PS50011">
    <property type="entry name" value="PROTEIN_KINASE_DOM"/>
    <property type="match status" value="1"/>
</dbReference>
<dbReference type="InterPro" id="IPR050122">
    <property type="entry name" value="RTK"/>
</dbReference>
<dbReference type="InterPro" id="IPR003961">
    <property type="entry name" value="FN3_dom"/>
</dbReference>
<dbReference type="PROSITE" id="PS50853">
    <property type="entry name" value="FN3"/>
    <property type="match status" value="3"/>
</dbReference>
<feature type="domain" description="Fibronectin type-III" evidence="26">
    <location>
        <begin position="565"/>
        <end position="659"/>
    </location>
</feature>
<dbReference type="FunFam" id="2.10.220.10:FF:000014">
    <property type="entry name" value="Tyrosine-protein kinase receptor"/>
    <property type="match status" value="1"/>
</dbReference>
<evidence type="ECO:0000313" key="28">
    <source>
        <dbReference type="Proteomes" id="UP000664991"/>
    </source>
</evidence>
<dbReference type="GO" id="GO:0005899">
    <property type="term" value="C:insulin receptor complex"/>
    <property type="evidence" value="ECO:0007669"/>
    <property type="project" value="TreeGrafter"/>
</dbReference>
<feature type="compositionally biased region" description="Pro residues" evidence="22">
    <location>
        <begin position="1460"/>
        <end position="1469"/>
    </location>
</feature>
<dbReference type="Gene3D" id="1.10.510.10">
    <property type="entry name" value="Transferase(Phosphotransferase) domain 1"/>
    <property type="match status" value="1"/>
</dbReference>
<dbReference type="FunFam" id="2.60.40.10:FF:000108">
    <property type="entry name" value="Tyrosine-protein kinase receptor"/>
    <property type="match status" value="1"/>
</dbReference>
<evidence type="ECO:0000259" key="25">
    <source>
        <dbReference type="PROSITE" id="PS50011"/>
    </source>
</evidence>
<dbReference type="CDD" id="cd00064">
    <property type="entry name" value="FU"/>
    <property type="match status" value="1"/>
</dbReference>
<protein>
    <recommendedName>
        <fullName evidence="21">Tyrosine-protein kinase receptor</fullName>
        <ecNumber evidence="21">2.7.10.1</ecNumber>
    </recommendedName>
</protein>
<dbReference type="FunFam" id="2.60.40.10:FF:001636">
    <property type="entry name" value="Tyrosine-protein kinase receptor"/>
    <property type="match status" value="1"/>
</dbReference>
<dbReference type="PRINTS" id="PR00109">
    <property type="entry name" value="TYRKINASE"/>
</dbReference>
<evidence type="ECO:0000256" key="12">
    <source>
        <dbReference type="ARBA" id="ARBA00023136"/>
    </source>
</evidence>
<dbReference type="Pfam" id="PF07714">
    <property type="entry name" value="PK_Tyr_Ser-Thr"/>
    <property type="match status" value="1"/>
</dbReference>
<dbReference type="InterPro" id="IPR009030">
    <property type="entry name" value="Growth_fac_rcpt_cys_sf"/>
</dbReference>
<dbReference type="InterPro" id="IPR006211">
    <property type="entry name" value="Furin-like_Cys-rich_dom"/>
</dbReference>
<dbReference type="FunFam" id="3.80.20.20:FF:000001">
    <property type="entry name" value="Tyrosine-protein kinase receptor"/>
    <property type="match status" value="1"/>
</dbReference>
<dbReference type="Gene3D" id="2.60.40.10">
    <property type="entry name" value="Immunoglobulins"/>
    <property type="match status" value="3"/>
</dbReference>
<feature type="transmembrane region" description="Helical" evidence="23">
    <location>
        <begin position="878"/>
        <end position="902"/>
    </location>
</feature>
<evidence type="ECO:0000256" key="4">
    <source>
        <dbReference type="ARBA" id="ARBA00022685"/>
    </source>
</evidence>
<dbReference type="Pfam" id="PF01030">
    <property type="entry name" value="Recep_L_domain"/>
    <property type="match status" value="2"/>
</dbReference>
<dbReference type="Gene3D" id="3.30.505.10">
    <property type="entry name" value="SH2 domain"/>
    <property type="match status" value="1"/>
</dbReference>
<dbReference type="InterPro" id="IPR035884">
    <property type="entry name" value="SH2D2A_SH2"/>
</dbReference>
<evidence type="ECO:0000256" key="14">
    <source>
        <dbReference type="ARBA" id="ARBA00023157"/>
    </source>
</evidence>
<keyword evidence="7" id="KW-0677">Repeat</keyword>
<dbReference type="Gene3D" id="3.30.200.20">
    <property type="entry name" value="Phosphorylase Kinase, domain 1"/>
    <property type="match status" value="1"/>
</dbReference>
<dbReference type="InterPro" id="IPR036860">
    <property type="entry name" value="SH2_dom_sf"/>
</dbReference>
<evidence type="ECO:0000256" key="2">
    <source>
        <dbReference type="ARBA" id="ARBA00022553"/>
    </source>
</evidence>
<dbReference type="EC" id="2.7.10.1" evidence="21"/>
<name>A0A836AE35_SHEEP</name>
<feature type="domain" description="SH2" evidence="24">
    <location>
        <begin position="1312"/>
        <end position="1403"/>
    </location>
</feature>
<proteinExistence type="inferred from homology"/>
<dbReference type="EMBL" id="JAEMGP010000001">
    <property type="protein sequence ID" value="KAG5215424.1"/>
    <property type="molecule type" value="Genomic_DNA"/>
</dbReference>
<dbReference type="InterPro" id="IPR000494">
    <property type="entry name" value="Rcpt_L-dom"/>
</dbReference>
<dbReference type="Gene3D" id="3.80.20.20">
    <property type="entry name" value="Receptor L-domain"/>
    <property type="match status" value="3"/>
</dbReference>
<evidence type="ECO:0000256" key="11">
    <source>
        <dbReference type="ARBA" id="ARBA00022989"/>
    </source>
</evidence>
<evidence type="ECO:0000256" key="23">
    <source>
        <dbReference type="SAM" id="Phobius"/>
    </source>
</evidence>
<dbReference type="PANTHER" id="PTHR24416:SF338">
    <property type="entry name" value="INSULIN RECEPTOR-RELATED PROTEIN"/>
    <property type="match status" value="1"/>
</dbReference>
<dbReference type="InterPro" id="IPR011009">
    <property type="entry name" value="Kinase-like_dom_sf"/>
</dbReference>
<evidence type="ECO:0000259" key="24">
    <source>
        <dbReference type="PROSITE" id="PS50001"/>
    </source>
</evidence>
<dbReference type="CDD" id="cd00063">
    <property type="entry name" value="FN3"/>
    <property type="match status" value="3"/>
</dbReference>
<dbReference type="SUPFAM" id="SSF49265">
    <property type="entry name" value="Fibronectin type III"/>
    <property type="match status" value="3"/>
</dbReference>
<dbReference type="PANTHER" id="PTHR24416">
    <property type="entry name" value="TYROSINE-PROTEIN KINASE RECEPTOR"/>
    <property type="match status" value="1"/>
</dbReference>
<keyword evidence="3" id="KW-0808">Transferase</keyword>
<dbReference type="InterPro" id="IPR017441">
    <property type="entry name" value="Protein_kinase_ATP_BS"/>
</dbReference>
<evidence type="ECO:0000256" key="16">
    <source>
        <dbReference type="ARBA" id="ARBA00023180"/>
    </source>
</evidence>
<dbReference type="PROSITE" id="PS00239">
    <property type="entry name" value="RECEPTOR_TYR_KIN_II"/>
    <property type="match status" value="1"/>
</dbReference>
<feature type="compositionally biased region" description="Pro residues" evidence="22">
    <location>
        <begin position="1482"/>
        <end position="1494"/>
    </location>
</feature>
<keyword evidence="13" id="KW-0829">Tyrosine-protein kinase</keyword>
<comment type="subcellular location">
    <subcellularLocation>
        <location evidence="1">Membrane</location>
        <topology evidence="1">Single-pass type I membrane protein</topology>
    </subcellularLocation>
</comment>
<dbReference type="Pfam" id="PF00017">
    <property type="entry name" value="SH2"/>
    <property type="match status" value="1"/>
</dbReference>
<keyword evidence="11 23" id="KW-1133">Transmembrane helix</keyword>
<evidence type="ECO:0000256" key="21">
    <source>
        <dbReference type="RuleBase" id="RU000312"/>
    </source>
</evidence>
<keyword evidence="9" id="KW-0418">Kinase</keyword>
<keyword evidence="2 21" id="KW-0597">Phosphoprotein</keyword>
<evidence type="ECO:0000256" key="10">
    <source>
        <dbReference type="ARBA" id="ARBA00022840"/>
    </source>
</evidence>
<reference evidence="27 28" key="1">
    <citation type="submission" date="2020-12" db="EMBL/GenBank/DDBJ databases">
        <title>De novo assembly of Tibetan sheep genome.</title>
        <authorList>
            <person name="Li X."/>
        </authorList>
    </citation>
    <scope>NUCLEOTIDE SEQUENCE [LARGE SCALE GENOMIC DNA]</scope>
    <source>
        <tissue evidence="27">Heart</tissue>
    </source>
</reference>
<feature type="domain" description="Protein kinase" evidence="25">
    <location>
        <begin position="937"/>
        <end position="1304"/>
    </location>
</feature>
<comment type="catalytic activity">
    <reaction evidence="17 21">
        <text>L-tyrosyl-[protein] + ATP = O-phospho-L-tyrosyl-[protein] + ADP + H(+)</text>
        <dbReference type="Rhea" id="RHEA:10596"/>
        <dbReference type="Rhea" id="RHEA-COMP:10136"/>
        <dbReference type="Rhea" id="RHEA-COMP:20101"/>
        <dbReference type="ChEBI" id="CHEBI:15378"/>
        <dbReference type="ChEBI" id="CHEBI:30616"/>
        <dbReference type="ChEBI" id="CHEBI:46858"/>
        <dbReference type="ChEBI" id="CHEBI:61978"/>
        <dbReference type="ChEBI" id="CHEBI:456216"/>
        <dbReference type="EC" id="2.7.10.1"/>
    </reaction>
</comment>
<dbReference type="FunFam" id="1.10.510.10:FF:000667">
    <property type="entry name" value="Tyrosine-protein kinase receptor"/>
    <property type="match status" value="1"/>
</dbReference>
<accession>A0A836AE35</accession>
<evidence type="ECO:0000256" key="15">
    <source>
        <dbReference type="ARBA" id="ARBA00023170"/>
    </source>
</evidence>
<keyword evidence="16" id="KW-0325">Glycoprotein</keyword>
<dbReference type="InterPro" id="IPR020635">
    <property type="entry name" value="Tyr_kinase_cat_dom"/>
</dbReference>
<organism evidence="27 28">
    <name type="scientific">Ovis aries</name>
    <name type="common">Sheep</name>
    <dbReference type="NCBI Taxonomy" id="9940"/>
    <lineage>
        <taxon>Eukaryota</taxon>
        <taxon>Metazoa</taxon>
        <taxon>Chordata</taxon>
        <taxon>Craniata</taxon>
        <taxon>Vertebrata</taxon>
        <taxon>Euteleostomi</taxon>
        <taxon>Mammalia</taxon>
        <taxon>Eutheria</taxon>
        <taxon>Laurasiatheria</taxon>
        <taxon>Artiodactyla</taxon>
        <taxon>Ruminantia</taxon>
        <taxon>Pecora</taxon>
        <taxon>Bovidae</taxon>
        <taxon>Caprinae</taxon>
        <taxon>Ovis</taxon>
    </lineage>
</organism>
<feature type="domain" description="Fibronectin type-III" evidence="26">
    <location>
        <begin position="776"/>
        <end position="870"/>
    </location>
</feature>
<keyword evidence="19" id="KW-0727">SH2 domain</keyword>
<dbReference type="InterPro" id="IPR036116">
    <property type="entry name" value="FN3_sf"/>
</dbReference>
<gene>
    <name evidence="27" type="ORF">JEQ12_001000</name>
</gene>
<dbReference type="SUPFAM" id="SSF55550">
    <property type="entry name" value="SH2 domain"/>
    <property type="match status" value="1"/>
</dbReference>
<dbReference type="GO" id="GO:0030424">
    <property type="term" value="C:axon"/>
    <property type="evidence" value="ECO:0007669"/>
    <property type="project" value="TreeGrafter"/>
</dbReference>
<sequence length="1625" mass="179919">MPGQDGVLGPSCTDGYLPLVPAVCPSLDIRSEVAELRRLENCSVVEGHLQILLMFTATGEDFRGLSFPRLTQVTDYLLLFRVYGLESLRDLFPNLAVIRGARLFLGYALVIFEMPHMRDVGLPALGAVLRGAVRVEKNQELCHLSTIDWGLLQPSPGANHIVGNKLGEECADVCPGLLGATVRGECCHTECLGGCSRPEDPRACVACRHLYFQGACHRACPPGTYQHESWRCVTAERCASLRSVPGRASTFGIHQGSCLAQCPPGFTRNDSSIFCHKCEGLCPKECKVGTKTIDSVQAAQDLVGCTHVEGSLILNLRQGYNLELELQRSLGLVETITGFLKIKHSFALVSLGFFKNLKLIRGDTMVDGNYTLYVLDNQNLQQLGSWVAAGLTIPVGKIYFAFNPRLCLEHIYRLEEVTGTKGRQNKAEINPRTNGDRAACQTRTLRFVSNVTEANRILLRWERYEPLEARDLLSFIVYYKESPFQNATEYVGPDACGAQSWNLLDVELPLSRTQEPGVTLAPLKPWTQYAVFVRAITLTTAEDSPHQGAQSPIVYLRTLPAAPTVPQDVISTSNSSSHLLVRWKPPIQRNGNITYYLVLWQRLAEDSDLYLNDYCHRGLRLPTSNNDPRFDGEDGELEADREPGCCPCQHPPPGQVLPPLEAQEASFQKKFENFLHNAITIPKSPWKVTSINKSPQRDSGRSRRAAEALRLGGNSSDFKIQEDKVPRERAVLSGLRHFTEYRIDIHACNHAAHTVGCSAATFVFARTMPHREADGIPGKVAWEAASKSSVLLRWLEPPDPNGLILKYEIKYRRLGEEATVLCVSRLRYAKFGGVHLALLPPGNYSARVRATSLAGNGSWTDSVAFYIPGPEEEDSGGLHVLLTVTPVGLMLLIILAALGFFYSKKRNSTLYASVNPEYFSASHMYIPDEWEVPREQISIIRELGQGSFGMVYEGLAQGLEVGEEPTPVALKTVNELASPRERIEFLKEASVMKAFKCHHVVRLLGVVSQGQPTLVIMELMARGDLKSHLRSLRPEAENNPGLPRPALGDMIQMAGEIADGMAYLAANKFVHRDLAARNCMVSQDFTVKIGDFGMTRDVYETDYYRKGGKGLLPVRWMAPESLKDGIFTTHSDVWSFGVVLWEIVTLAEQPYQGLSNEQVLKFVMDGGVLEELESCPVQLSAFTYSGFQVAAAWVPTPPHSSALPTYHGSREAPAMTFSTFQPLDLTRRGCQGPGLLLGPRLQAPEEAWPSPRGPAGQAVTPLQAPGAACSPKDVGKEEDQREEALFLQAETRAWFQKTQAHELLQHGAAPIWFHGFITRREAERLLETKPQGCYLVRFSESAVTFVLTYRSRTCCRHFLLAQLGDGRHVVLGEDSAHARLQDLLRHYTACPLSPYGETLTEPLARQTPEPAGLSLRTEESEFGSKSQDSQFQYSPILKKEQSTAPTQRDGAGEPKQPSQWPRPKPPIPAKPQLQPEVYTSPAPRPRPALPPKPSNPIYNEPDEPIDFYAMGRGSPGEAPSNIYGSPGEASSNIYAEVEVREPDSRSEDPQFILRHEVLRKCQSRPVLGSQNPGGQQLHSENSVAEQGHTVPHRPLPRWGHTLPYNLSRQVLQDRGQAWLPLGPPQ</sequence>
<dbReference type="InterPro" id="IPR013783">
    <property type="entry name" value="Ig-like_fold"/>
</dbReference>
<evidence type="ECO:0000256" key="1">
    <source>
        <dbReference type="ARBA" id="ARBA00004479"/>
    </source>
</evidence>
<dbReference type="SUPFAM" id="SSF57184">
    <property type="entry name" value="Growth factor receptor domain"/>
    <property type="match status" value="1"/>
</dbReference>
<evidence type="ECO:0000256" key="18">
    <source>
        <dbReference type="ARBA" id="ARBA00051245"/>
    </source>
</evidence>
<comment type="caution">
    <text evidence="27">The sequence shown here is derived from an EMBL/GenBank/DDBJ whole genome shotgun (WGS) entry which is preliminary data.</text>
</comment>
<evidence type="ECO:0000256" key="13">
    <source>
        <dbReference type="ARBA" id="ARBA00023137"/>
    </source>
</evidence>
<dbReference type="GO" id="GO:0043560">
    <property type="term" value="F:insulin receptor substrate binding"/>
    <property type="evidence" value="ECO:0007669"/>
    <property type="project" value="TreeGrafter"/>
</dbReference>
<evidence type="ECO:0000256" key="9">
    <source>
        <dbReference type="ARBA" id="ARBA00022777"/>
    </source>
</evidence>
<keyword evidence="4" id="KW-0165">Cleavage on pair of basic residues</keyword>
<evidence type="ECO:0000256" key="19">
    <source>
        <dbReference type="PROSITE-ProRule" id="PRU00191"/>
    </source>
</evidence>
<dbReference type="Gene3D" id="2.10.220.10">
    <property type="entry name" value="Hormone Receptor, Insulin-like Growth Factor Receptor 1, Chain A, domain 2"/>
    <property type="match status" value="1"/>
</dbReference>
<dbReference type="FunFam" id="3.30.505.10:FF:000075">
    <property type="entry name" value="SH2 domain containing 2A"/>
    <property type="match status" value="1"/>
</dbReference>
<dbReference type="SUPFAM" id="SSF56112">
    <property type="entry name" value="Protein kinase-like (PK-like)"/>
    <property type="match status" value="1"/>
</dbReference>
<comment type="similarity">
    <text evidence="21">Belongs to the protein kinase superfamily. Tyr protein kinase family. Insulin receptor subfamily.</text>
</comment>
<dbReference type="Proteomes" id="UP000664991">
    <property type="component" value="Unassembled WGS sequence"/>
</dbReference>
<feature type="domain" description="Fibronectin type-III" evidence="26">
    <location>
        <begin position="441"/>
        <end position="561"/>
    </location>
</feature>
<dbReference type="CDD" id="cd10416">
    <property type="entry name" value="SH2_SH2D2A"/>
    <property type="match status" value="1"/>
</dbReference>
<evidence type="ECO:0000256" key="20">
    <source>
        <dbReference type="PROSITE-ProRule" id="PRU10141"/>
    </source>
</evidence>
<dbReference type="InterPro" id="IPR006212">
    <property type="entry name" value="Furin_repeat"/>
</dbReference>
<feature type="region of interest" description="Disordered" evidence="22">
    <location>
        <begin position="1564"/>
        <end position="1601"/>
    </location>
</feature>
<dbReference type="SMART" id="SM00252">
    <property type="entry name" value="SH2"/>
    <property type="match status" value="1"/>
</dbReference>
<dbReference type="InterPro" id="IPR002011">
    <property type="entry name" value="Tyr_kinase_rcpt_2_CS"/>
</dbReference>
<keyword evidence="15 21" id="KW-0675">Receptor</keyword>
<dbReference type="FunFam" id="3.30.200.20:FF:000026">
    <property type="entry name" value="Tyrosine-protein kinase receptor"/>
    <property type="match status" value="1"/>
</dbReference>